<dbReference type="SUPFAM" id="SSF56784">
    <property type="entry name" value="HAD-like"/>
    <property type="match status" value="1"/>
</dbReference>
<feature type="transmembrane region" description="Helical" evidence="3">
    <location>
        <begin position="249"/>
        <end position="270"/>
    </location>
</feature>
<dbReference type="InterPro" id="IPR006385">
    <property type="entry name" value="HAD_hydro_SerB1"/>
</dbReference>
<sequence>MPGPMRDLAPAAARATGSSGPERSAAFFDLDNTMIRGASLFLFARSLHARKFFTARDLRFWARRALSFAMHGENLRHLVEVRELGLAFVAGHEVAEIQAIGEELYDEYVAARIWPGTQALARAHREREEPVWLVTAAPVEVADVIARRLDLTGAIGTVAESVDGRYTGRLVGETVHGPAKAAAVRLLAEREGLDLSRCAAYSDSANDLPLLSLVGYPVVVNPDRTLRAHARVHDWPVHEFRMSRRAVRIGARASAVAGGAAAVTGALLLLRRFR</sequence>
<dbReference type="PANTHER" id="PTHR43344:SF15">
    <property type="entry name" value="PHOSPHOSERINE PHOSPHATASE SERB1"/>
    <property type="match status" value="1"/>
</dbReference>
<dbReference type="RefSeq" id="WP_245886826.1">
    <property type="nucleotide sequence ID" value="NZ_PTJD01000010.1"/>
</dbReference>
<comment type="caution">
    <text evidence="4">The sequence shown here is derived from an EMBL/GenBank/DDBJ whole genome shotgun (WGS) entry which is preliminary data.</text>
</comment>
<evidence type="ECO:0000313" key="5">
    <source>
        <dbReference type="Proteomes" id="UP000239485"/>
    </source>
</evidence>
<dbReference type="PANTHER" id="PTHR43344">
    <property type="entry name" value="PHOSPHOSERINE PHOSPHATASE"/>
    <property type="match status" value="1"/>
</dbReference>
<feature type="region of interest" description="Disordered" evidence="2">
    <location>
        <begin position="1"/>
        <end position="21"/>
    </location>
</feature>
<dbReference type="Gene3D" id="3.40.50.1000">
    <property type="entry name" value="HAD superfamily/HAD-like"/>
    <property type="match status" value="1"/>
</dbReference>
<keyword evidence="3" id="KW-0472">Membrane</keyword>
<evidence type="ECO:0000256" key="1">
    <source>
        <dbReference type="ARBA" id="ARBA00009184"/>
    </source>
</evidence>
<dbReference type="InterPro" id="IPR036412">
    <property type="entry name" value="HAD-like_sf"/>
</dbReference>
<comment type="similarity">
    <text evidence="1">Belongs to the HAD-like hydrolase superfamily. SerB family.</text>
</comment>
<proteinExistence type="inferred from homology"/>
<dbReference type="InterPro" id="IPR050582">
    <property type="entry name" value="HAD-like_SerB"/>
</dbReference>
<dbReference type="NCBIfam" id="TIGR01488">
    <property type="entry name" value="HAD-SF-IB"/>
    <property type="match status" value="1"/>
</dbReference>
<organism evidence="4 5">
    <name type="scientific">Kineococcus xinjiangensis</name>
    <dbReference type="NCBI Taxonomy" id="512762"/>
    <lineage>
        <taxon>Bacteria</taxon>
        <taxon>Bacillati</taxon>
        <taxon>Actinomycetota</taxon>
        <taxon>Actinomycetes</taxon>
        <taxon>Kineosporiales</taxon>
        <taxon>Kineosporiaceae</taxon>
        <taxon>Kineococcus</taxon>
    </lineage>
</organism>
<dbReference type="Proteomes" id="UP000239485">
    <property type="component" value="Unassembled WGS sequence"/>
</dbReference>
<dbReference type="Pfam" id="PF12710">
    <property type="entry name" value="HAD"/>
    <property type="match status" value="1"/>
</dbReference>
<dbReference type="Gene3D" id="1.20.1440.100">
    <property type="entry name" value="SG protein - dephosphorylation function"/>
    <property type="match status" value="1"/>
</dbReference>
<keyword evidence="5" id="KW-1185">Reference proteome</keyword>
<dbReference type="InterPro" id="IPR023214">
    <property type="entry name" value="HAD_sf"/>
</dbReference>
<name>A0A2S6IH22_9ACTN</name>
<evidence type="ECO:0000313" key="4">
    <source>
        <dbReference type="EMBL" id="PPK93497.1"/>
    </source>
</evidence>
<evidence type="ECO:0000256" key="2">
    <source>
        <dbReference type="SAM" id="MobiDB-lite"/>
    </source>
</evidence>
<keyword evidence="3" id="KW-1133">Transmembrane helix</keyword>
<reference evidence="4 5" key="1">
    <citation type="submission" date="2018-02" db="EMBL/GenBank/DDBJ databases">
        <title>Genomic Encyclopedia of Archaeal and Bacterial Type Strains, Phase II (KMG-II): from individual species to whole genera.</title>
        <authorList>
            <person name="Goeker M."/>
        </authorList>
    </citation>
    <scope>NUCLEOTIDE SEQUENCE [LARGE SCALE GENOMIC DNA]</scope>
    <source>
        <strain evidence="4 5">DSM 22857</strain>
    </source>
</reference>
<gene>
    <name evidence="4" type="ORF">CLV92_110125</name>
</gene>
<dbReference type="GO" id="GO:0016787">
    <property type="term" value="F:hydrolase activity"/>
    <property type="evidence" value="ECO:0007669"/>
    <property type="project" value="UniProtKB-KW"/>
</dbReference>
<dbReference type="AlphaFoldDB" id="A0A2S6IH22"/>
<keyword evidence="3" id="KW-0812">Transmembrane</keyword>
<dbReference type="CDD" id="cd02612">
    <property type="entry name" value="HAD_PGPPase"/>
    <property type="match status" value="1"/>
</dbReference>
<dbReference type="EMBL" id="PTJD01000010">
    <property type="protein sequence ID" value="PPK93497.1"/>
    <property type="molecule type" value="Genomic_DNA"/>
</dbReference>
<evidence type="ECO:0000256" key="3">
    <source>
        <dbReference type="SAM" id="Phobius"/>
    </source>
</evidence>
<keyword evidence="4" id="KW-0378">Hydrolase</keyword>
<accession>A0A2S6IH22</accession>
<protein>
    <submittedName>
        <fullName evidence="4">HAD superfamily hydrolase (TIGR01490 family)</fullName>
    </submittedName>
</protein>
<dbReference type="NCBIfam" id="TIGR01490">
    <property type="entry name" value="HAD-SF-IB-hyp1"/>
    <property type="match status" value="1"/>
</dbReference>